<feature type="compositionally biased region" description="Basic and acidic residues" evidence="1">
    <location>
        <begin position="1"/>
        <end position="17"/>
    </location>
</feature>
<dbReference type="KEGG" id="lgi:LOTGIDRAFT_158308"/>
<feature type="region of interest" description="Disordered" evidence="1">
    <location>
        <begin position="498"/>
        <end position="520"/>
    </location>
</feature>
<dbReference type="Proteomes" id="UP000030746">
    <property type="component" value="Unassembled WGS sequence"/>
</dbReference>
<dbReference type="GeneID" id="20237672"/>
<organism evidence="2 3">
    <name type="scientific">Lottia gigantea</name>
    <name type="common">Giant owl limpet</name>
    <dbReference type="NCBI Taxonomy" id="225164"/>
    <lineage>
        <taxon>Eukaryota</taxon>
        <taxon>Metazoa</taxon>
        <taxon>Spiralia</taxon>
        <taxon>Lophotrochozoa</taxon>
        <taxon>Mollusca</taxon>
        <taxon>Gastropoda</taxon>
        <taxon>Patellogastropoda</taxon>
        <taxon>Lottioidea</taxon>
        <taxon>Lottiidae</taxon>
        <taxon>Lottia</taxon>
    </lineage>
</organism>
<proteinExistence type="predicted"/>
<feature type="compositionally biased region" description="Acidic residues" evidence="1">
    <location>
        <begin position="392"/>
        <end position="417"/>
    </location>
</feature>
<keyword evidence="3" id="KW-1185">Reference proteome</keyword>
<dbReference type="RefSeq" id="XP_009049267.1">
    <property type="nucleotide sequence ID" value="XM_009051019.1"/>
</dbReference>
<evidence type="ECO:0000313" key="3">
    <source>
        <dbReference type="Proteomes" id="UP000030746"/>
    </source>
</evidence>
<reference evidence="2 3" key="1">
    <citation type="journal article" date="2013" name="Nature">
        <title>Insights into bilaterian evolution from three spiralian genomes.</title>
        <authorList>
            <person name="Simakov O."/>
            <person name="Marletaz F."/>
            <person name="Cho S.J."/>
            <person name="Edsinger-Gonzales E."/>
            <person name="Havlak P."/>
            <person name="Hellsten U."/>
            <person name="Kuo D.H."/>
            <person name="Larsson T."/>
            <person name="Lv J."/>
            <person name="Arendt D."/>
            <person name="Savage R."/>
            <person name="Osoegawa K."/>
            <person name="de Jong P."/>
            <person name="Grimwood J."/>
            <person name="Chapman J.A."/>
            <person name="Shapiro H."/>
            <person name="Aerts A."/>
            <person name="Otillar R.P."/>
            <person name="Terry A.Y."/>
            <person name="Boore J.L."/>
            <person name="Grigoriev I.V."/>
            <person name="Lindberg D.R."/>
            <person name="Seaver E.C."/>
            <person name="Weisblat D.A."/>
            <person name="Putnam N.H."/>
            <person name="Rokhsar D.S."/>
        </authorList>
    </citation>
    <scope>NUCLEOTIDE SEQUENCE [LARGE SCALE GENOMIC DNA]</scope>
</reference>
<feature type="compositionally biased region" description="Polar residues" evidence="1">
    <location>
        <begin position="566"/>
        <end position="578"/>
    </location>
</feature>
<feature type="region of interest" description="Disordered" evidence="1">
    <location>
        <begin position="1"/>
        <end position="37"/>
    </location>
</feature>
<gene>
    <name evidence="2" type="ORF">LOTGIDRAFT_158308</name>
</gene>
<feature type="compositionally biased region" description="Basic and acidic residues" evidence="1">
    <location>
        <begin position="546"/>
        <end position="556"/>
    </location>
</feature>
<feature type="region of interest" description="Disordered" evidence="1">
    <location>
        <begin position="768"/>
        <end position="810"/>
    </location>
</feature>
<feature type="region of interest" description="Disordered" evidence="1">
    <location>
        <begin position="358"/>
        <end position="429"/>
    </location>
</feature>
<evidence type="ECO:0000313" key="2">
    <source>
        <dbReference type="EMBL" id="ESP00076.1"/>
    </source>
</evidence>
<sequence>MEGRDKDCGRDAGRRTTGDYPQSSRTDCSRGTPGRASIGGAEIVMDLAGTKPVMVDSYLSKFDSVMSMSPEIPRRYSEPEVTEVQDLATGRSTDRSFVTDCTTPGPGTHRSQPTGRLSKRSRRGDYGLSIITWDEFLECPKGFNDLFFLERGDLITFDPDEVNVFFHDSLMMQPMLGSPSGDGKTWTIFIESLSHLKQVRLWMLERVSVITAIIKNNKITATTQGQTAPCLIAINPNQSSVREHLEQAFEQSWESVLARRRYCIEINLGACVEEWCQTAFNMKCKVKTTKLYITNGDEYAPPNIQSKKWRIACYPCLSIQRLMYKMQRRNAYDDYFVDFKSEPISICTGSKLMQIYAGPSSTRRPGLKKSVSIKVTTSTQTLDDRRSSETSESPDESFVEDGYDNDAFDDRGEDVEDFNAKTPTPRLSTQHEANLVPRPGSRMGGDFSKRTFIESTRSEKNMRVIMESPVPISDGDDTPEKITKAKVEAYVESIPNSVEEPPSILTTPKRHTRKGLTTVSHGLGGSALDLSQRLSDLPNLASPGRVESHVKPKIAKDATTLPEKPPTSTTSAGSSKPQQKNEKGKKRIGKILKEILSNNDQNKTSESETNVEAITSFSESKLIVVGSEKTREDLITNEIISQTVQEMLPPSKENTSSSGFDDAMSSVSEIISPRKNKNKTTPLFVEPQRNAFFPNRKNGKVRHAFSDVDQDEDEFTDYEPDSVMSDNFAVNSPRLVAVKRANKTPNFSNRVAVISDLDSDLEVFDMDDEEPKKENVSSTPVPNSLKVPNPPKYPNPHLIRGPKGQRNSRRRYLALNSLRKKTRVGLQQPELRR</sequence>
<feature type="region of interest" description="Disordered" evidence="1">
    <location>
        <begin position="539"/>
        <end position="586"/>
    </location>
</feature>
<dbReference type="EMBL" id="KB200869">
    <property type="protein sequence ID" value="ESP00076.1"/>
    <property type="molecule type" value="Genomic_DNA"/>
</dbReference>
<protein>
    <submittedName>
        <fullName evidence="2">Uncharacterized protein</fullName>
    </submittedName>
</protein>
<dbReference type="HOGENOM" id="CLU_340752_0_0_1"/>
<evidence type="ECO:0000256" key="1">
    <source>
        <dbReference type="SAM" id="MobiDB-lite"/>
    </source>
</evidence>
<feature type="region of interest" description="Disordered" evidence="1">
    <location>
        <begin position="92"/>
        <end position="120"/>
    </location>
</feature>
<dbReference type="AlphaFoldDB" id="V4AYD8"/>
<accession>V4AYD8</accession>
<dbReference type="CTD" id="20237672"/>
<dbReference type="OMA" id="IGESACC"/>
<dbReference type="OrthoDB" id="6157753at2759"/>
<name>V4AYD8_LOTGI</name>